<evidence type="ECO:0000313" key="2">
    <source>
        <dbReference type="EMBL" id="OMH40031.1"/>
    </source>
</evidence>
<organism evidence="2 3">
    <name type="scientific">Desulfurobacterium indicum</name>
    <dbReference type="NCBI Taxonomy" id="1914305"/>
    <lineage>
        <taxon>Bacteria</taxon>
        <taxon>Pseudomonadati</taxon>
        <taxon>Aquificota</taxon>
        <taxon>Aquificia</taxon>
        <taxon>Desulfurobacteriales</taxon>
        <taxon>Desulfurobacteriaceae</taxon>
        <taxon>Desulfurobacterium</taxon>
    </lineage>
</organism>
<reference evidence="2 3" key="1">
    <citation type="submission" date="2016-10" db="EMBL/GenBank/DDBJ databases">
        <title>Genome sequence of a sulfur-reducing bacterium Desulfurobacterium indicum K6013.</title>
        <authorList>
            <person name="Cao J."/>
            <person name="Shao Z."/>
            <person name="Alain K."/>
            <person name="Jebbar M."/>
        </authorList>
    </citation>
    <scope>NUCLEOTIDE SEQUENCE [LARGE SCALE GENOMIC DNA]</scope>
    <source>
        <strain evidence="2 3">K6013</strain>
    </source>
</reference>
<dbReference type="Proteomes" id="UP000187408">
    <property type="component" value="Unassembled WGS sequence"/>
</dbReference>
<evidence type="ECO:0000256" key="1">
    <source>
        <dbReference type="SAM" id="Phobius"/>
    </source>
</evidence>
<dbReference type="OrthoDB" id="1525247at2"/>
<dbReference type="STRING" id="1914305.BLW93_07440"/>
<name>A0A1R1MJP8_9BACT</name>
<keyword evidence="1" id="KW-0472">Membrane</keyword>
<dbReference type="AlphaFoldDB" id="A0A1R1MJP8"/>
<feature type="transmembrane region" description="Helical" evidence="1">
    <location>
        <begin position="47"/>
        <end position="66"/>
    </location>
</feature>
<keyword evidence="1" id="KW-1133">Transmembrane helix</keyword>
<keyword evidence="3" id="KW-1185">Reference proteome</keyword>
<evidence type="ECO:0008006" key="4">
    <source>
        <dbReference type="Google" id="ProtNLM"/>
    </source>
</evidence>
<dbReference type="EMBL" id="MOEN01000032">
    <property type="protein sequence ID" value="OMH40031.1"/>
    <property type="molecule type" value="Genomic_DNA"/>
</dbReference>
<feature type="transmembrane region" description="Helical" evidence="1">
    <location>
        <begin position="19"/>
        <end position="35"/>
    </location>
</feature>
<sequence length="83" mass="9926">MDIVKILETLRDNSHKLKLLWWTFLAFTVILNIFIKPHHPHFEWEKIPGAWGIFGFVCSVFLILFMKKVVYPLISRPEGYYEC</sequence>
<evidence type="ECO:0000313" key="3">
    <source>
        <dbReference type="Proteomes" id="UP000187408"/>
    </source>
</evidence>
<dbReference type="RefSeq" id="WP_076713463.1">
    <property type="nucleotide sequence ID" value="NZ_MOEN01000032.1"/>
</dbReference>
<gene>
    <name evidence="2" type="ORF">BLW93_07440</name>
</gene>
<proteinExistence type="predicted"/>
<protein>
    <recommendedName>
        <fullName evidence="4">2TM domain-containing protein</fullName>
    </recommendedName>
</protein>
<keyword evidence="1" id="KW-0812">Transmembrane</keyword>
<accession>A0A1R1MJP8</accession>
<comment type="caution">
    <text evidence="2">The sequence shown here is derived from an EMBL/GenBank/DDBJ whole genome shotgun (WGS) entry which is preliminary data.</text>
</comment>